<keyword evidence="2" id="KW-1185">Reference proteome</keyword>
<reference evidence="1 2" key="1">
    <citation type="submission" date="2017-07" db="EMBL/GenBank/DDBJ databases">
        <title>Phylogenetic study on the rhizospheric bacterium Ochrobactrum sp. A44.</title>
        <authorList>
            <person name="Krzyzanowska D.M."/>
            <person name="Ossowicki A."/>
            <person name="Rajewska M."/>
            <person name="Maciag T."/>
            <person name="Kaczynski Z."/>
            <person name="Czerwicka M."/>
            <person name="Jafra S."/>
        </authorList>
    </citation>
    <scope>NUCLEOTIDE SEQUENCE [LARGE SCALE GENOMIC DNA]</scope>
    <source>
        <strain evidence="1 2">DSM 7216</strain>
    </source>
</reference>
<protein>
    <submittedName>
        <fullName evidence="1">Uncharacterized protein</fullName>
    </submittedName>
</protein>
<evidence type="ECO:0000313" key="2">
    <source>
        <dbReference type="Proteomes" id="UP000215590"/>
    </source>
</evidence>
<dbReference type="Proteomes" id="UP000215590">
    <property type="component" value="Unassembled WGS sequence"/>
</dbReference>
<gene>
    <name evidence="1" type="ORF">CEV31_3412</name>
</gene>
<name>A0A256FEV7_9HYPH</name>
<organism evidence="1 2">
    <name type="scientific">Brucella thiophenivorans</name>
    <dbReference type="NCBI Taxonomy" id="571255"/>
    <lineage>
        <taxon>Bacteria</taxon>
        <taxon>Pseudomonadati</taxon>
        <taxon>Pseudomonadota</taxon>
        <taxon>Alphaproteobacteria</taxon>
        <taxon>Hyphomicrobiales</taxon>
        <taxon>Brucellaceae</taxon>
        <taxon>Brucella/Ochrobactrum group</taxon>
        <taxon>Brucella</taxon>
    </lineage>
</organism>
<evidence type="ECO:0000313" key="1">
    <source>
        <dbReference type="EMBL" id="OYR13389.1"/>
    </source>
</evidence>
<accession>A0A256FEV7</accession>
<proteinExistence type="predicted"/>
<dbReference type="AlphaFoldDB" id="A0A256FEV7"/>
<dbReference type="EMBL" id="NNRJ01000052">
    <property type="protein sequence ID" value="OYR13389.1"/>
    <property type="molecule type" value="Genomic_DNA"/>
</dbReference>
<comment type="caution">
    <text evidence="1">The sequence shown here is derived from an EMBL/GenBank/DDBJ whole genome shotgun (WGS) entry which is preliminary data.</text>
</comment>
<sequence>MRLRGSFAPRQRQSQPPHRVHDGFFIFLLKLPIALALPSLKS</sequence>